<dbReference type="EMBL" id="JAXBLV010000166">
    <property type="protein sequence ID" value="MDY3559989.1"/>
    <property type="molecule type" value="Genomic_DNA"/>
</dbReference>
<evidence type="ECO:0000256" key="2">
    <source>
        <dbReference type="ARBA" id="ARBA00022448"/>
    </source>
</evidence>
<proteinExistence type="predicted"/>
<feature type="transmembrane region" description="Helical" evidence="6">
    <location>
        <begin position="54"/>
        <end position="72"/>
    </location>
</feature>
<keyword evidence="3 6" id="KW-0812">Transmembrane</keyword>
<sequence length="769" mass="79610">MSSEVKPDPGFQPFVPASEAPPELTWPTVLTGVLLGIVFGASSLYLVLKVGLTVSASVPIAVLSITLFRVFSNAFKVRKTTILENNIVQTTGSAGESIAFGVGVTMPALLLLGFEMDPVRVMTVSVLGAVLGILMMIPLRRAFIVKQHGKLIYPEGTACAEVLVAGEKGGATAKMVFVGFGIALAHKFLTAATKLWAAEPATNLYTESAAGGAKVGLKGGAVSGELSPELLGVGYLIGPRIAALMTAGAVLSYFVLGPLIATFGEKLTEPVPPAVWDMEKPRDESNPGLIRNMDPEDIRKAYLRYIGAGAVAAGGIVSMFRALPLILGSVVGGLRDLRASRGGGGGAAARTERDMPAPVVLWGGLALVVALAAVPQLGLGLTPYGLLGAGLILLFGFLFVTVSSRLTGEVGSSSNPISGMTIATLLMVCVIFLVLGRTDTGAMLTVLMIAAVVCIAASNGGTTSQDLKTGYLVGATPSKQQWAILIGAVTSALVIGLTMLALNAAKVHYTKKGIPAAVVLPVPPDAPQERPGRPYNAGELLDATAYYVVHARAGEHEGLKPGRYLVTADGRPVYRTDVPISQELKQMDNGADAPEPFSAPTPRLFANIIQGILGGTLEWSLFIAGALIAIALELCGVSALPVAVGMYLPLGSSTPIFAGGMLRLAADRLRGKPKNEADAETSPGVLLASGYIAGGTLCGLVVAFFAFLPNGFNQLLNLGLHLFGELNDQGQKVWKPDEVAGAKIAAVVVFGALGAFLLWVGSRKEKSAA</sequence>
<comment type="subcellular location">
    <subcellularLocation>
        <location evidence="1">Membrane</location>
        <topology evidence="1">Multi-pass membrane protein</topology>
    </subcellularLocation>
</comment>
<dbReference type="PANTHER" id="PTHR31645:SF0">
    <property type="entry name" value="OLIGOPEPTIDE TRANSPORTER YGL114W-RELATED"/>
    <property type="match status" value="1"/>
</dbReference>
<name>A0ABU5EXL4_9BACT</name>
<feature type="transmembrane region" description="Helical" evidence="6">
    <location>
        <begin position="442"/>
        <end position="462"/>
    </location>
</feature>
<evidence type="ECO:0000256" key="3">
    <source>
        <dbReference type="ARBA" id="ARBA00022692"/>
    </source>
</evidence>
<dbReference type="RefSeq" id="WP_320686653.1">
    <property type="nucleotide sequence ID" value="NZ_JAXBLV010000166.1"/>
</dbReference>
<dbReference type="InterPro" id="IPR045035">
    <property type="entry name" value="YSL-like"/>
</dbReference>
<evidence type="ECO:0000256" key="4">
    <source>
        <dbReference type="ARBA" id="ARBA00022989"/>
    </source>
</evidence>
<feature type="transmembrane region" description="Helical" evidence="6">
    <location>
        <begin position="740"/>
        <end position="760"/>
    </location>
</feature>
<feature type="transmembrane region" description="Helical" evidence="6">
    <location>
        <begin position="384"/>
        <end position="404"/>
    </location>
</feature>
<feature type="transmembrane region" description="Helical" evidence="6">
    <location>
        <begin position="619"/>
        <end position="640"/>
    </location>
</feature>
<accession>A0ABU5EXL4</accession>
<evidence type="ECO:0000256" key="1">
    <source>
        <dbReference type="ARBA" id="ARBA00004141"/>
    </source>
</evidence>
<feature type="transmembrane region" description="Helical" evidence="6">
    <location>
        <begin position="359"/>
        <end position="377"/>
    </location>
</feature>
<dbReference type="Pfam" id="PF03169">
    <property type="entry name" value="OPT"/>
    <property type="match status" value="2"/>
</dbReference>
<keyword evidence="2" id="KW-0813">Transport</keyword>
<evidence type="ECO:0000313" key="7">
    <source>
        <dbReference type="EMBL" id="MDY3559989.1"/>
    </source>
</evidence>
<feature type="transmembrane region" description="Helical" evidence="6">
    <location>
        <begin position="93"/>
        <end position="114"/>
    </location>
</feature>
<evidence type="ECO:0000256" key="5">
    <source>
        <dbReference type="ARBA" id="ARBA00023136"/>
    </source>
</evidence>
<dbReference type="PANTHER" id="PTHR31645">
    <property type="entry name" value="OLIGOPEPTIDE TRANSPORTER YGL114W-RELATED"/>
    <property type="match status" value="1"/>
</dbReference>
<dbReference type="InterPro" id="IPR004814">
    <property type="entry name" value="Oligopep_transpt"/>
</dbReference>
<dbReference type="Proteomes" id="UP001272242">
    <property type="component" value="Unassembled WGS sequence"/>
</dbReference>
<feature type="transmembrane region" description="Helical" evidence="6">
    <location>
        <begin position="302"/>
        <end position="327"/>
    </location>
</feature>
<keyword evidence="8" id="KW-1185">Reference proteome</keyword>
<evidence type="ECO:0000256" key="6">
    <source>
        <dbReference type="SAM" id="Phobius"/>
    </source>
</evidence>
<dbReference type="NCBIfam" id="TIGR00733">
    <property type="entry name" value="OPT family oligopeptide transporter"/>
    <property type="match status" value="1"/>
</dbReference>
<feature type="transmembrane region" description="Helical" evidence="6">
    <location>
        <begin position="646"/>
        <end position="665"/>
    </location>
</feature>
<feature type="transmembrane region" description="Helical" evidence="6">
    <location>
        <begin position="120"/>
        <end position="139"/>
    </location>
</feature>
<evidence type="ECO:0000313" key="8">
    <source>
        <dbReference type="Proteomes" id="UP001272242"/>
    </source>
</evidence>
<organism evidence="7 8">
    <name type="scientific">Gemmata algarum</name>
    <dbReference type="NCBI Taxonomy" id="2975278"/>
    <lineage>
        <taxon>Bacteria</taxon>
        <taxon>Pseudomonadati</taxon>
        <taxon>Planctomycetota</taxon>
        <taxon>Planctomycetia</taxon>
        <taxon>Gemmatales</taxon>
        <taxon>Gemmataceae</taxon>
        <taxon>Gemmata</taxon>
    </lineage>
</organism>
<comment type="caution">
    <text evidence="7">The sequence shown here is derived from an EMBL/GenBank/DDBJ whole genome shotgun (WGS) entry which is preliminary data.</text>
</comment>
<feature type="transmembrane region" description="Helical" evidence="6">
    <location>
        <begin position="482"/>
        <end position="502"/>
    </location>
</feature>
<dbReference type="InterPro" id="IPR004813">
    <property type="entry name" value="OPT"/>
</dbReference>
<feature type="transmembrane region" description="Helical" evidence="6">
    <location>
        <begin position="416"/>
        <end position="435"/>
    </location>
</feature>
<keyword evidence="4 6" id="KW-1133">Transmembrane helix</keyword>
<gene>
    <name evidence="7" type="ORF">R5W23_001188</name>
</gene>
<feature type="transmembrane region" description="Helical" evidence="6">
    <location>
        <begin position="29"/>
        <end position="48"/>
    </location>
</feature>
<protein>
    <submittedName>
        <fullName evidence="7">Oligopeptide transporter, OPT family</fullName>
    </submittedName>
</protein>
<reference evidence="8" key="1">
    <citation type="journal article" date="2023" name="Mar. Drugs">
        <title>Gemmata algarum, a Novel Planctomycete Isolated from an Algal Mat, Displays Antimicrobial Activity.</title>
        <authorList>
            <person name="Kumar G."/>
            <person name="Kallscheuer N."/>
            <person name="Kashif M."/>
            <person name="Ahamad S."/>
            <person name="Jagadeeshwari U."/>
            <person name="Pannikurungottu S."/>
            <person name="Haufschild T."/>
            <person name="Kabuu M."/>
            <person name="Sasikala C."/>
            <person name="Jogler C."/>
            <person name="Ramana C."/>
        </authorList>
    </citation>
    <scope>NUCLEOTIDE SEQUENCE [LARGE SCALE GENOMIC DNA]</scope>
    <source>
        <strain evidence="8">JC673</strain>
    </source>
</reference>
<keyword evidence="5 6" id="KW-0472">Membrane</keyword>
<feature type="transmembrane region" description="Helical" evidence="6">
    <location>
        <begin position="685"/>
        <end position="708"/>
    </location>
</feature>